<evidence type="ECO:0000313" key="2">
    <source>
        <dbReference type="EMBL" id="KAJ8365910.1"/>
    </source>
</evidence>
<dbReference type="EMBL" id="JAINUF010000004">
    <property type="protein sequence ID" value="KAJ8365910.1"/>
    <property type="molecule type" value="Genomic_DNA"/>
</dbReference>
<evidence type="ECO:0000313" key="3">
    <source>
        <dbReference type="Proteomes" id="UP001152622"/>
    </source>
</evidence>
<dbReference type="Proteomes" id="UP001152622">
    <property type="component" value="Chromosome 4"/>
</dbReference>
<reference evidence="2" key="1">
    <citation type="journal article" date="2023" name="Science">
        <title>Genome structures resolve the early diversification of teleost fishes.</title>
        <authorList>
            <person name="Parey E."/>
            <person name="Louis A."/>
            <person name="Montfort J."/>
            <person name="Bouchez O."/>
            <person name="Roques C."/>
            <person name="Iampietro C."/>
            <person name="Lluch J."/>
            <person name="Castinel A."/>
            <person name="Donnadieu C."/>
            <person name="Desvignes T."/>
            <person name="Floi Bucao C."/>
            <person name="Jouanno E."/>
            <person name="Wen M."/>
            <person name="Mejri S."/>
            <person name="Dirks R."/>
            <person name="Jansen H."/>
            <person name="Henkel C."/>
            <person name="Chen W.J."/>
            <person name="Zahm M."/>
            <person name="Cabau C."/>
            <person name="Klopp C."/>
            <person name="Thompson A.W."/>
            <person name="Robinson-Rechavi M."/>
            <person name="Braasch I."/>
            <person name="Lecointre G."/>
            <person name="Bobe J."/>
            <person name="Postlethwait J.H."/>
            <person name="Berthelot C."/>
            <person name="Roest Crollius H."/>
            <person name="Guiguen Y."/>
        </authorList>
    </citation>
    <scope>NUCLEOTIDE SEQUENCE</scope>
    <source>
        <strain evidence="2">WJC10195</strain>
    </source>
</reference>
<evidence type="ECO:0000256" key="1">
    <source>
        <dbReference type="SAM" id="MobiDB-lite"/>
    </source>
</evidence>
<comment type="caution">
    <text evidence="2">The sequence shown here is derived from an EMBL/GenBank/DDBJ whole genome shotgun (WGS) entry which is preliminary data.</text>
</comment>
<keyword evidence="3" id="KW-1185">Reference proteome</keyword>
<feature type="region of interest" description="Disordered" evidence="1">
    <location>
        <begin position="69"/>
        <end position="98"/>
    </location>
</feature>
<gene>
    <name evidence="2" type="ORF">SKAU_G00147410</name>
</gene>
<feature type="region of interest" description="Disordered" evidence="1">
    <location>
        <begin position="1"/>
        <end position="56"/>
    </location>
</feature>
<proteinExistence type="predicted"/>
<feature type="compositionally biased region" description="Pro residues" evidence="1">
    <location>
        <begin position="30"/>
        <end position="51"/>
    </location>
</feature>
<accession>A0A9Q1FUE6</accession>
<protein>
    <submittedName>
        <fullName evidence="2">Uncharacterized protein</fullName>
    </submittedName>
</protein>
<name>A0A9Q1FUE6_SYNKA</name>
<feature type="compositionally biased region" description="Polar residues" evidence="1">
    <location>
        <begin position="12"/>
        <end position="21"/>
    </location>
</feature>
<dbReference type="AlphaFoldDB" id="A0A9Q1FUE6"/>
<sequence>MLRARRRGVTLSPHSKGNQFLPTARRGIRPPHPPLPPPGPPAPRPPGPPRIPGQTTRADLFTVSFIKEADIQTRGPQDMAVRQTPSAAGPCQSPAGEAHAEPCLCPVWARTDARRRTRPAAFVFCTNECVRGKAAQVQTLTRASAAAQHRSIARE</sequence>
<organism evidence="2 3">
    <name type="scientific">Synaphobranchus kaupii</name>
    <name type="common">Kaup's arrowtooth eel</name>
    <dbReference type="NCBI Taxonomy" id="118154"/>
    <lineage>
        <taxon>Eukaryota</taxon>
        <taxon>Metazoa</taxon>
        <taxon>Chordata</taxon>
        <taxon>Craniata</taxon>
        <taxon>Vertebrata</taxon>
        <taxon>Euteleostomi</taxon>
        <taxon>Actinopterygii</taxon>
        <taxon>Neopterygii</taxon>
        <taxon>Teleostei</taxon>
        <taxon>Anguilliformes</taxon>
        <taxon>Synaphobranchidae</taxon>
        <taxon>Synaphobranchus</taxon>
    </lineage>
</organism>